<dbReference type="PANTHER" id="PTHR11601">
    <property type="entry name" value="CYSTEINE DESULFURYLASE FAMILY MEMBER"/>
    <property type="match status" value="1"/>
</dbReference>
<comment type="caution">
    <text evidence="9">The sequence shown here is derived from an EMBL/GenBank/DDBJ whole genome shotgun (WGS) entry which is preliminary data.</text>
</comment>
<keyword evidence="5" id="KW-0663">Pyridoxal phosphate</keyword>
<dbReference type="EMBL" id="LFWV01000014">
    <property type="protein sequence ID" value="KON32032.1"/>
    <property type="molecule type" value="Genomic_DNA"/>
</dbReference>
<comment type="similarity">
    <text evidence="2">Belongs to the class-V pyridoxal-phosphate-dependent aminotransferase family. NifS/IscS subfamily.</text>
</comment>
<dbReference type="InterPro" id="IPR000192">
    <property type="entry name" value="Aminotrans_V_dom"/>
</dbReference>
<dbReference type="Gene3D" id="3.90.1150.10">
    <property type="entry name" value="Aspartate Aminotransferase, domain 1"/>
    <property type="match status" value="1"/>
</dbReference>
<evidence type="ECO:0000256" key="6">
    <source>
        <dbReference type="ARBA" id="ARBA00023004"/>
    </source>
</evidence>
<dbReference type="InterPro" id="IPR015421">
    <property type="entry name" value="PyrdxlP-dep_Trfase_major"/>
</dbReference>
<comment type="cofactor">
    <cofactor evidence="1">
        <name>pyridoxal 5'-phosphate</name>
        <dbReference type="ChEBI" id="CHEBI:597326"/>
    </cofactor>
</comment>
<sequence>MVENVRDLLKAHEGIKREVFLDNENSTKVAKEVVDAMLPYYSQRGYGNPTLTHKPGWEAFETIMGASQKISKFLGAKILEEVTFTPGSTEANNLALMGAAFANKHKGKKIVISAIEPINVLHVTELLRKFGFTTTKIPVDPEGFIDLEKLKEAVDKETVLASIATVNNEIGTVQPVKEALDIVKDKNPEALFHTDASDAYGRIPFNVQHFRVDLATVSSYKILGPRGVGALYVKEGVNVAKILEGQIGTQKLWPGVENTPLIVGFTKASELAFQDFAATATHMRKLRDKLVDGIFTKLQDVKLNGATGDKRAPDNANISFLRCEGEALTIELSLAGVYVSSGSACSRRLLQPSHVLVAIGRKFSEAHGSILMKTTLYHTEEDITHVLEVLPNAVNRIRGIVGSTGVD</sequence>
<keyword evidence="6" id="KW-0408">Iron</keyword>
<evidence type="ECO:0000313" key="9">
    <source>
        <dbReference type="EMBL" id="KON32032.1"/>
    </source>
</evidence>
<keyword evidence="3" id="KW-0808">Transferase</keyword>
<gene>
    <name evidence="9" type="ORF">AC478_01470</name>
</gene>
<dbReference type="GO" id="GO:0016740">
    <property type="term" value="F:transferase activity"/>
    <property type="evidence" value="ECO:0007669"/>
    <property type="project" value="UniProtKB-KW"/>
</dbReference>
<evidence type="ECO:0000256" key="7">
    <source>
        <dbReference type="ARBA" id="ARBA00023014"/>
    </source>
</evidence>
<dbReference type="Proteomes" id="UP000054016">
    <property type="component" value="Unassembled WGS sequence"/>
</dbReference>
<keyword evidence="4" id="KW-0479">Metal-binding</keyword>
<dbReference type="Pfam" id="PF00266">
    <property type="entry name" value="Aminotran_5"/>
    <property type="match status" value="1"/>
</dbReference>
<dbReference type="AlphaFoldDB" id="A0A0M0BTV2"/>
<evidence type="ECO:0000256" key="5">
    <source>
        <dbReference type="ARBA" id="ARBA00022898"/>
    </source>
</evidence>
<proteinExistence type="inferred from homology"/>
<dbReference type="PIRSF" id="PIRSF005572">
    <property type="entry name" value="NifS"/>
    <property type="match status" value="1"/>
</dbReference>
<reference evidence="10" key="1">
    <citation type="submission" date="2015-06" db="EMBL/GenBank/DDBJ databases">
        <title>New insights into the roles of widespread benthic archaea in carbon and nitrogen cycling.</title>
        <authorList>
            <person name="Lazar C.S."/>
            <person name="Baker B.J."/>
            <person name="Seitz K.W."/>
            <person name="Hyde A.S."/>
            <person name="Dick G.J."/>
            <person name="Hinrichs K.-U."/>
            <person name="Teske A.P."/>
        </authorList>
    </citation>
    <scope>NUCLEOTIDE SEQUENCE [LARGE SCALE GENOMIC DNA]</scope>
</reference>
<evidence type="ECO:0000313" key="10">
    <source>
        <dbReference type="Proteomes" id="UP000054016"/>
    </source>
</evidence>
<dbReference type="PANTHER" id="PTHR11601:SF34">
    <property type="entry name" value="CYSTEINE DESULFURASE"/>
    <property type="match status" value="1"/>
</dbReference>
<dbReference type="InterPro" id="IPR015424">
    <property type="entry name" value="PyrdxlP-dep_Trfase"/>
</dbReference>
<evidence type="ECO:0000259" key="8">
    <source>
        <dbReference type="Pfam" id="PF00266"/>
    </source>
</evidence>
<accession>A0A0M0BTV2</accession>
<evidence type="ECO:0000256" key="2">
    <source>
        <dbReference type="ARBA" id="ARBA00006490"/>
    </source>
</evidence>
<feature type="domain" description="Aminotransferase class V" evidence="8">
    <location>
        <begin position="19"/>
        <end position="384"/>
    </location>
</feature>
<protein>
    <submittedName>
        <fullName evidence="9">Cysteine sulfinate desulfinase</fullName>
    </submittedName>
</protein>
<dbReference type="InterPro" id="IPR016454">
    <property type="entry name" value="Cysteine_dSase"/>
</dbReference>
<organism evidence="9 10">
    <name type="scientific">miscellaneous Crenarchaeota group-1 archaeon SG8-32-3</name>
    <dbReference type="NCBI Taxonomy" id="1685125"/>
    <lineage>
        <taxon>Archaea</taxon>
        <taxon>Candidatus Bathyarchaeota</taxon>
        <taxon>MCG-1</taxon>
    </lineage>
</organism>
<evidence type="ECO:0000256" key="3">
    <source>
        <dbReference type="ARBA" id="ARBA00022679"/>
    </source>
</evidence>
<dbReference type="InterPro" id="IPR015422">
    <property type="entry name" value="PyrdxlP-dep_Trfase_small"/>
</dbReference>
<dbReference type="Gene3D" id="3.40.640.10">
    <property type="entry name" value="Type I PLP-dependent aspartate aminotransferase-like (Major domain)"/>
    <property type="match status" value="1"/>
</dbReference>
<dbReference type="GO" id="GO:0046872">
    <property type="term" value="F:metal ion binding"/>
    <property type="evidence" value="ECO:0007669"/>
    <property type="project" value="UniProtKB-KW"/>
</dbReference>
<keyword evidence="7" id="KW-0411">Iron-sulfur</keyword>
<dbReference type="GO" id="GO:0051536">
    <property type="term" value="F:iron-sulfur cluster binding"/>
    <property type="evidence" value="ECO:0007669"/>
    <property type="project" value="UniProtKB-KW"/>
</dbReference>
<name>A0A0M0BTV2_9ARCH</name>
<evidence type="ECO:0000256" key="1">
    <source>
        <dbReference type="ARBA" id="ARBA00001933"/>
    </source>
</evidence>
<evidence type="ECO:0000256" key="4">
    <source>
        <dbReference type="ARBA" id="ARBA00022723"/>
    </source>
</evidence>
<dbReference type="SUPFAM" id="SSF53383">
    <property type="entry name" value="PLP-dependent transferases"/>
    <property type="match status" value="1"/>
</dbReference>